<dbReference type="PROSITE" id="PS52029">
    <property type="entry name" value="LD_TPASE"/>
    <property type="match status" value="1"/>
</dbReference>
<dbReference type="Pfam" id="PF20142">
    <property type="entry name" value="Scaffold"/>
    <property type="match status" value="1"/>
</dbReference>
<evidence type="ECO:0000256" key="5">
    <source>
        <dbReference type="ARBA" id="ARBA00022984"/>
    </source>
</evidence>
<dbReference type="Gene3D" id="2.40.440.10">
    <property type="entry name" value="L,D-transpeptidase catalytic domain-like"/>
    <property type="match status" value="1"/>
</dbReference>
<evidence type="ECO:0000256" key="6">
    <source>
        <dbReference type="ARBA" id="ARBA00023316"/>
    </source>
</evidence>
<evidence type="ECO:0000256" key="3">
    <source>
        <dbReference type="ARBA" id="ARBA00022679"/>
    </source>
</evidence>
<evidence type="ECO:0000313" key="10">
    <source>
        <dbReference type="EMBL" id="SFA70172.1"/>
    </source>
</evidence>
<dbReference type="CDD" id="cd16913">
    <property type="entry name" value="YkuD_like"/>
    <property type="match status" value="1"/>
</dbReference>
<sequence>MKLSFRWSNACLALCLSAATALPGTAGAQVSAFSQSLATAAASDRDIAAFYQANGYEGIWTGADDKARRAALIDAFERASDHGLPAAQFDAGQLTARMRAATTPEEIGALEVEMSKLYLTYARGLQTGILTPSRIDDGIKREVPYRARVSYLTNLAKSSPRAFFNALAPRTPEYARLMKEKMRLERLLARGGWGPKVAGSKFEPGMSGPAVVALRDRLTEMGFMQRSASPNYDSALTAAVVAFQGAHGLSQDGVAGSGTLAEINTSTEVRLQSVIVAMERERWLNRPRGQRHVLVNLTDFKARIIDNNAVTFETRSVIGANTSDRRSPEFSDVMEFMVVNPSWYVPRSIATKEYLPMLQKNPNAVRHLEITDRSGRQINRSAVDFTQFTQSSFPFSMREPPSQGNALGLVKFMFPNHYNIYLHDTPAKSLFSRESRAFSHGCIRLADPMEFAYALLAKQTSNPQEYFQSILNTGREKRVNLKEPVPVHIIYRTAYTQAKGPMQYRRDVYGRDAKIWRALANEGVVLRAVQG</sequence>
<keyword evidence="3" id="KW-0808">Transferase</keyword>
<protein>
    <submittedName>
        <fullName evidence="10">Murein L,D-transpeptidase YcbB/YkuD</fullName>
    </submittedName>
</protein>
<dbReference type="Proteomes" id="UP000198796">
    <property type="component" value="Unassembled WGS sequence"/>
</dbReference>
<dbReference type="InterPro" id="IPR045380">
    <property type="entry name" value="LD_TPept_scaffold_dom"/>
</dbReference>
<evidence type="ECO:0000313" key="11">
    <source>
        <dbReference type="Proteomes" id="UP000198796"/>
    </source>
</evidence>
<dbReference type="EMBL" id="FOJU01000001">
    <property type="protein sequence ID" value="SFA70172.1"/>
    <property type="molecule type" value="Genomic_DNA"/>
</dbReference>
<dbReference type="InterPro" id="IPR002477">
    <property type="entry name" value="Peptidoglycan-bd-like"/>
</dbReference>
<comment type="pathway">
    <text evidence="1 7">Cell wall biogenesis; peptidoglycan biosynthesis.</text>
</comment>
<dbReference type="PANTHER" id="PTHR41533:SF2">
    <property type="entry name" value="BLR7131 PROTEIN"/>
    <property type="match status" value="1"/>
</dbReference>
<dbReference type="InterPro" id="IPR052905">
    <property type="entry name" value="LD-transpeptidase_YkuD-like"/>
</dbReference>
<dbReference type="GO" id="GO:0016740">
    <property type="term" value="F:transferase activity"/>
    <property type="evidence" value="ECO:0007669"/>
    <property type="project" value="UniProtKB-KW"/>
</dbReference>
<dbReference type="STRING" id="871651.SAMN05421688_0195"/>
<feature type="signal peptide" evidence="8">
    <location>
        <begin position="1"/>
        <end position="28"/>
    </location>
</feature>
<dbReference type="InterPro" id="IPR038063">
    <property type="entry name" value="Transpep_catalytic_dom"/>
</dbReference>
<reference evidence="10 11" key="1">
    <citation type="submission" date="2016-10" db="EMBL/GenBank/DDBJ databases">
        <authorList>
            <person name="de Groot N.N."/>
        </authorList>
    </citation>
    <scope>NUCLEOTIDE SEQUENCE [LARGE SCALE GENOMIC DNA]</scope>
    <source>
        <strain evidence="10 11">DSM 29316</strain>
    </source>
</reference>
<name>A0A1I0V1Q9_9RHOB</name>
<dbReference type="GO" id="GO:0071555">
    <property type="term" value="P:cell wall organization"/>
    <property type="evidence" value="ECO:0007669"/>
    <property type="project" value="UniProtKB-UniRule"/>
</dbReference>
<feature type="active site" description="Nucleophile" evidence="7">
    <location>
        <position position="442"/>
    </location>
</feature>
<dbReference type="GO" id="GO:0004180">
    <property type="term" value="F:carboxypeptidase activity"/>
    <property type="evidence" value="ECO:0007669"/>
    <property type="project" value="UniProtKB-ARBA"/>
</dbReference>
<evidence type="ECO:0000259" key="9">
    <source>
        <dbReference type="PROSITE" id="PS52029"/>
    </source>
</evidence>
<dbReference type="SUPFAM" id="SSF47090">
    <property type="entry name" value="PGBD-like"/>
    <property type="match status" value="1"/>
</dbReference>
<dbReference type="Pfam" id="PF03734">
    <property type="entry name" value="YkuD"/>
    <property type="match status" value="1"/>
</dbReference>
<comment type="similarity">
    <text evidence="2">Belongs to the YkuD family.</text>
</comment>
<keyword evidence="11" id="KW-1185">Reference proteome</keyword>
<evidence type="ECO:0000256" key="1">
    <source>
        <dbReference type="ARBA" id="ARBA00004752"/>
    </source>
</evidence>
<dbReference type="UniPathway" id="UPA00219"/>
<dbReference type="Gene3D" id="1.10.101.10">
    <property type="entry name" value="PGBD-like superfamily/PGBD"/>
    <property type="match status" value="1"/>
</dbReference>
<keyword evidence="6 7" id="KW-0961">Cell wall biogenesis/degradation</keyword>
<dbReference type="AlphaFoldDB" id="A0A1I0V1Q9"/>
<dbReference type="RefSeq" id="WP_092059722.1">
    <property type="nucleotide sequence ID" value="NZ_FOJU01000001.1"/>
</dbReference>
<dbReference type="OrthoDB" id="9778545at2"/>
<evidence type="ECO:0000256" key="8">
    <source>
        <dbReference type="SAM" id="SignalP"/>
    </source>
</evidence>
<keyword evidence="8" id="KW-0732">Signal</keyword>
<feature type="domain" description="L,D-TPase catalytic" evidence="9">
    <location>
        <begin position="291"/>
        <end position="467"/>
    </location>
</feature>
<evidence type="ECO:0000256" key="7">
    <source>
        <dbReference type="PROSITE-ProRule" id="PRU01373"/>
    </source>
</evidence>
<dbReference type="Pfam" id="PF01471">
    <property type="entry name" value="PG_binding_1"/>
    <property type="match status" value="1"/>
</dbReference>
<feature type="active site" description="Proton donor/acceptor" evidence="7">
    <location>
        <position position="423"/>
    </location>
</feature>
<keyword evidence="5 7" id="KW-0573">Peptidoglycan synthesis</keyword>
<proteinExistence type="inferred from homology"/>
<accession>A0A1I0V1Q9</accession>
<dbReference type="InterPro" id="IPR036366">
    <property type="entry name" value="PGBDSf"/>
</dbReference>
<evidence type="ECO:0000256" key="4">
    <source>
        <dbReference type="ARBA" id="ARBA00022960"/>
    </source>
</evidence>
<dbReference type="InterPro" id="IPR005490">
    <property type="entry name" value="LD_TPept_cat_dom"/>
</dbReference>
<gene>
    <name evidence="10" type="ORF">SAMN05421688_0195</name>
</gene>
<dbReference type="GO" id="GO:0008360">
    <property type="term" value="P:regulation of cell shape"/>
    <property type="evidence" value="ECO:0007669"/>
    <property type="project" value="UniProtKB-UniRule"/>
</dbReference>
<dbReference type="InterPro" id="IPR036365">
    <property type="entry name" value="PGBD-like_sf"/>
</dbReference>
<dbReference type="PANTHER" id="PTHR41533">
    <property type="entry name" value="L,D-TRANSPEPTIDASE HI_1667-RELATED"/>
    <property type="match status" value="1"/>
</dbReference>
<dbReference type="GO" id="GO:0009252">
    <property type="term" value="P:peptidoglycan biosynthetic process"/>
    <property type="evidence" value="ECO:0007669"/>
    <property type="project" value="UniProtKB-UniPathway"/>
</dbReference>
<evidence type="ECO:0000256" key="2">
    <source>
        <dbReference type="ARBA" id="ARBA00005992"/>
    </source>
</evidence>
<organism evidence="10 11">
    <name type="scientific">Poseidonocella pacifica</name>
    <dbReference type="NCBI Taxonomy" id="871651"/>
    <lineage>
        <taxon>Bacteria</taxon>
        <taxon>Pseudomonadati</taxon>
        <taxon>Pseudomonadota</taxon>
        <taxon>Alphaproteobacteria</taxon>
        <taxon>Rhodobacterales</taxon>
        <taxon>Roseobacteraceae</taxon>
        <taxon>Poseidonocella</taxon>
    </lineage>
</organism>
<dbReference type="SUPFAM" id="SSF141523">
    <property type="entry name" value="L,D-transpeptidase catalytic domain-like"/>
    <property type="match status" value="1"/>
</dbReference>
<keyword evidence="4 7" id="KW-0133">Cell shape</keyword>
<feature type="chain" id="PRO_5011629331" evidence="8">
    <location>
        <begin position="29"/>
        <end position="531"/>
    </location>
</feature>